<accession>A0A8N4L4X7</accession>
<feature type="region of interest" description="Disordered" evidence="2">
    <location>
        <begin position="1013"/>
        <end position="1067"/>
    </location>
</feature>
<feature type="compositionally biased region" description="Polar residues" evidence="2">
    <location>
        <begin position="430"/>
        <end position="442"/>
    </location>
</feature>
<dbReference type="RefSeq" id="XP_029407705.2">
    <property type="nucleotide sequence ID" value="XM_029551845.2"/>
</dbReference>
<feature type="region of interest" description="Disordered" evidence="2">
    <location>
        <begin position="561"/>
        <end position="583"/>
    </location>
</feature>
<evidence type="ECO:0000313" key="4">
    <source>
        <dbReference type="RefSeq" id="XP_029407705.2"/>
    </source>
</evidence>
<keyword evidence="1" id="KW-0175">Coiled coil</keyword>
<evidence type="ECO:0000256" key="2">
    <source>
        <dbReference type="SAM" id="MobiDB-lite"/>
    </source>
</evidence>
<sequence>MTDEEHPFNYDDLNLDFLELSPPSEQEVQKSVTATTNKTTIRAKFYKAKDLAQRIAQCNELVNKIDLLKMENSNIQLKLRDFQKSANQIHKLYENEKKKCLDLQMQYQAVEIKSNNLHEHCARLENEVSEKEMQLEQLEAQLDNTKGPLSFTELAIKYLKLVQKLNEDETLKLYDKPLLDNLSNYCEQRGMKVPLMKVRAKNKRKLRKDKDIQCNLLNSSDTPVTRQVAAQSTQTSVILGNHMHTQTVTPLARDMCAQTMQTEEIPIKSMQNQAVQTNLIQLCSQGTQHISTTTTRGTSTSCFIKKHNVGTIFPEPKLIPLEAALVDKFFEVWNVSPLSPISDPIPETTSNEFDLSKATPLLSLPDKSKSIGTCTYLCNVQRQIDYIPIMEPFKRSQSSSPSPIIHDNVKYEINATPSSTPPPPPLSTTQLNENTETSGLPTNNNLNNISNLQPMISALTNFPEMHPDVFSTVWQMAGQMFMGLLYSPTSNHLRAQQFNRPNDSHTLQQFNNWIRTLYESRQISQQQATSPLPTQCEQQINSRENTFDLNRVINTNVTQSSDVSTQFEGTPRETAYDSNSNPMNDLSDNNISADGSTQTHGGCEDFEKCIFKEPLEIPKRSVKQVRGQKIATKQPIVTRKRKNNKQLKKRYKIKRAKLVATSITNGETDSKSDNGEVTGDQNENLSLTAVEFCANLYSSNQDYQIENDRNGAVSESVYSAHLEDDCDINAEKDRPNSLCSNENQLRLLQDKRSANMVMSEDIKVPELYDSERSKCDSSEMTDARCSIENQQEVFEKQNKQKRNLAYNIFGSDSDDSDVDITQTNSSLQEQRDTNSPTQFDNIFISNDVNTEMCAVLKQQKKNIYRKERLESDMLEETKNIDILTDISESTHNQEELKENEAEVSSMKFTDPLQKINNSADISKHLEEIRKFKLPNILPPDTNELTKGTEGTKLADTYKHQLPIKATEFQQNEAISFTSTTTVTIQPLYNSHNENEEVDEPILVVVEGTPEKICKNRTHSDSSEDYDAASNDRISQTSAKDLSPPSSSDSEIPVLPAGSVMDDLLGNSPTKQVVNSIFESANEQNVPYKRGRKRKHSMTPVALCKRSARLRDKQKRDNTLSNDEGLSSPTKDSNGQKNLPTQSINDDSCKDNEQNSSNLTGLCQAKDKMSHSSTSELTNHQFEISVMKQRSNKGENYEPQSISEMPVSWNGTFENTSAVANTLNGMVNQPFFRPFEEFVTVTKTPAICHSEHLTPQIVQSVSTSKCTLASSSELSLEIGVQIPKHDSTVNQLHSESPNSPPLETVSEKLLVDTQITPTIPLERNRSHYPSIQKNSVLQNFIRKYSFELFATITVKSNKSKLESNIALQIADFLNKTRGQMDVTASTLAASLLEQMADCEILASLIIEQICKAPRPEIELNCVLTRVPPKYIGTHLRLISMLLRHLQQKRPEFIAALLLKIENRLFSYMWNEKLSLNTLLNLTQLYLIGIPLHNAAHNPARLFIAKSLYYHNKRASAMIYEVLCWYPTTLPHRDESNYDKSDALITVIQHLLMTTTYDMDSKDLRHRELLSMLRFEYHFEPFKPTALEVLTNLVTKLKSGNLTNLMYAFAIFCKRNLKLVDNLLQQHLLPLAEEYYKRVQHTNEYDERIAVLMDCISAVVKPLPLTTDVSVYFSIFERFLSAVQRPVVQEAAVLAILRFQRFGQIRCFHALANFKPHYPLQMVTINALKTFVHKKPLKYWNGLMPTISN</sequence>
<dbReference type="Proteomes" id="UP001652620">
    <property type="component" value="Chromosome 3"/>
</dbReference>
<dbReference type="GeneID" id="105230007"/>
<feature type="compositionally biased region" description="Polar residues" evidence="2">
    <location>
        <begin position="1031"/>
        <end position="1049"/>
    </location>
</feature>
<feature type="coiled-coil region" evidence="1">
    <location>
        <begin position="58"/>
        <end position="141"/>
    </location>
</feature>
<feature type="region of interest" description="Disordered" evidence="2">
    <location>
        <begin position="413"/>
        <end position="445"/>
    </location>
</feature>
<proteinExistence type="predicted"/>
<feature type="compositionally biased region" description="Polar residues" evidence="2">
    <location>
        <begin position="819"/>
        <end position="838"/>
    </location>
</feature>
<feature type="compositionally biased region" description="Polar residues" evidence="2">
    <location>
        <begin position="1118"/>
        <end position="1145"/>
    </location>
</feature>
<gene>
    <name evidence="4" type="primary">LOC105230007</name>
</gene>
<feature type="region of interest" description="Disordered" evidence="2">
    <location>
        <begin position="808"/>
        <end position="838"/>
    </location>
</feature>
<organism evidence="3 4">
    <name type="scientific">Bactrocera dorsalis</name>
    <name type="common">Oriental fruit fly</name>
    <name type="synonym">Dacus dorsalis</name>
    <dbReference type="NCBI Taxonomy" id="27457"/>
    <lineage>
        <taxon>Eukaryota</taxon>
        <taxon>Metazoa</taxon>
        <taxon>Ecdysozoa</taxon>
        <taxon>Arthropoda</taxon>
        <taxon>Hexapoda</taxon>
        <taxon>Insecta</taxon>
        <taxon>Pterygota</taxon>
        <taxon>Neoptera</taxon>
        <taxon>Endopterygota</taxon>
        <taxon>Diptera</taxon>
        <taxon>Brachycera</taxon>
        <taxon>Muscomorpha</taxon>
        <taxon>Tephritoidea</taxon>
        <taxon>Tephritidae</taxon>
        <taxon>Bactrocera</taxon>
        <taxon>Bactrocera</taxon>
    </lineage>
</organism>
<dbReference type="OrthoDB" id="6368736at2759"/>
<feature type="region of interest" description="Disordered" evidence="2">
    <location>
        <begin position="1084"/>
        <end position="1155"/>
    </location>
</feature>
<name>A0A8N4L4X7_BACDO</name>
<reference evidence="4" key="1">
    <citation type="submission" date="2025-08" db="UniProtKB">
        <authorList>
            <consortium name="RefSeq"/>
        </authorList>
    </citation>
    <scope>IDENTIFICATION</scope>
    <source>
        <tissue evidence="4">Adult</tissue>
    </source>
</reference>
<evidence type="ECO:0000313" key="3">
    <source>
        <dbReference type="Proteomes" id="UP001652620"/>
    </source>
</evidence>
<feature type="compositionally biased region" description="Basic and acidic residues" evidence="2">
    <location>
        <begin position="1108"/>
        <end position="1117"/>
    </location>
</feature>
<evidence type="ECO:0000256" key="1">
    <source>
        <dbReference type="SAM" id="Coils"/>
    </source>
</evidence>
<keyword evidence="3" id="KW-1185">Reference proteome</keyword>
<protein>
    <submittedName>
        <fullName evidence="4">Little elongation complex subunit 1 isoform X2</fullName>
    </submittedName>
</protein>